<evidence type="ECO:0000313" key="4">
    <source>
        <dbReference type="Proteomes" id="UP000184501"/>
    </source>
</evidence>
<dbReference type="Proteomes" id="UP000184501">
    <property type="component" value="Unassembled WGS sequence"/>
</dbReference>
<protein>
    <submittedName>
        <fullName evidence="3">3-oxoacyl-[acyl-carrier protein] reductase</fullName>
    </submittedName>
</protein>
<evidence type="ECO:0000256" key="2">
    <source>
        <dbReference type="ARBA" id="ARBA00023002"/>
    </source>
</evidence>
<dbReference type="EMBL" id="FQVN01000001">
    <property type="protein sequence ID" value="SHE51456.1"/>
    <property type="molecule type" value="Genomic_DNA"/>
</dbReference>
<accession>A0A1M4U486</accession>
<dbReference type="Pfam" id="PF13561">
    <property type="entry name" value="adh_short_C2"/>
    <property type="match status" value="1"/>
</dbReference>
<dbReference type="PANTHER" id="PTHR42760">
    <property type="entry name" value="SHORT-CHAIN DEHYDROGENASES/REDUCTASES FAMILY MEMBER"/>
    <property type="match status" value="1"/>
</dbReference>
<name>A0A1M4U486_STRHI</name>
<dbReference type="PROSITE" id="PS00061">
    <property type="entry name" value="ADH_SHORT"/>
    <property type="match status" value="1"/>
</dbReference>
<proteinExistence type="inferred from homology"/>
<dbReference type="PRINTS" id="PR00081">
    <property type="entry name" value="GDHRDH"/>
</dbReference>
<dbReference type="Gene3D" id="3.40.50.720">
    <property type="entry name" value="NAD(P)-binding Rossmann-like Domain"/>
    <property type="match status" value="1"/>
</dbReference>
<comment type="similarity">
    <text evidence="1">Belongs to the short-chain dehydrogenases/reductases (SDR) family.</text>
</comment>
<dbReference type="GO" id="GO:0006633">
    <property type="term" value="P:fatty acid biosynthetic process"/>
    <property type="evidence" value="ECO:0007669"/>
    <property type="project" value="TreeGrafter"/>
</dbReference>
<dbReference type="GO" id="GO:0016616">
    <property type="term" value="F:oxidoreductase activity, acting on the CH-OH group of donors, NAD or NADP as acceptor"/>
    <property type="evidence" value="ECO:0007669"/>
    <property type="project" value="TreeGrafter"/>
</dbReference>
<keyword evidence="4" id="KW-1185">Reference proteome</keyword>
<gene>
    <name evidence="3" type="ORF">SAMN05444320_101292</name>
</gene>
<dbReference type="RefSeq" id="WP_200797334.1">
    <property type="nucleotide sequence ID" value="NZ_FQVN01000001.1"/>
</dbReference>
<dbReference type="InterPro" id="IPR002347">
    <property type="entry name" value="SDR_fam"/>
</dbReference>
<organism evidence="3 4">
    <name type="scientific">Streptoalloteichus hindustanus</name>
    <dbReference type="NCBI Taxonomy" id="2017"/>
    <lineage>
        <taxon>Bacteria</taxon>
        <taxon>Bacillati</taxon>
        <taxon>Actinomycetota</taxon>
        <taxon>Actinomycetes</taxon>
        <taxon>Pseudonocardiales</taxon>
        <taxon>Pseudonocardiaceae</taxon>
        <taxon>Streptoalloteichus</taxon>
    </lineage>
</organism>
<evidence type="ECO:0000313" key="3">
    <source>
        <dbReference type="EMBL" id="SHE51456.1"/>
    </source>
</evidence>
<reference evidence="3 4" key="1">
    <citation type="submission" date="2016-11" db="EMBL/GenBank/DDBJ databases">
        <authorList>
            <person name="Jaros S."/>
            <person name="Januszkiewicz K."/>
            <person name="Wedrychowicz H."/>
        </authorList>
    </citation>
    <scope>NUCLEOTIDE SEQUENCE [LARGE SCALE GENOMIC DNA]</scope>
    <source>
        <strain evidence="3 4">DSM 44523</strain>
    </source>
</reference>
<dbReference type="AlphaFoldDB" id="A0A1M4U486"/>
<evidence type="ECO:0000256" key="1">
    <source>
        <dbReference type="ARBA" id="ARBA00006484"/>
    </source>
</evidence>
<keyword evidence="2" id="KW-0560">Oxidoreductase</keyword>
<dbReference type="FunFam" id="3.40.50.720:FF:000084">
    <property type="entry name" value="Short-chain dehydrogenase reductase"/>
    <property type="match status" value="1"/>
</dbReference>
<dbReference type="GO" id="GO:0048038">
    <property type="term" value="F:quinone binding"/>
    <property type="evidence" value="ECO:0007669"/>
    <property type="project" value="TreeGrafter"/>
</dbReference>
<dbReference type="InterPro" id="IPR036291">
    <property type="entry name" value="NAD(P)-bd_dom_sf"/>
</dbReference>
<dbReference type="SUPFAM" id="SSF51735">
    <property type="entry name" value="NAD(P)-binding Rossmann-fold domains"/>
    <property type="match status" value="1"/>
</dbReference>
<sequence>MDHFPLRGRVALVTGVSRRIGIAYALTRRLAALGADVLAHSWAPHDAEHPWGADPLGEEGVLGHLRGELPAGAGRVVGRSGDLGDPAEPAAAVDATVAEFGAIDVVVATHARSSLQDLASMTVAELDACWAVNVRGTLLLAQRYAEARDHSRPGGRLVWFSSGQHLGPMPNELPYAASKGALQQLTASLAAEFAPRGVTVNCVNPGPVDTGYADEALHDWVSRRMPFGRWGRPDDVADLVEWLVSDAAAWMTGRTLDHDGGWSLHLHR</sequence>
<dbReference type="STRING" id="2017.SAMN05444320_101292"/>
<dbReference type="PANTHER" id="PTHR42760:SF133">
    <property type="entry name" value="3-OXOACYL-[ACYL-CARRIER-PROTEIN] REDUCTASE"/>
    <property type="match status" value="1"/>
</dbReference>
<dbReference type="InterPro" id="IPR020904">
    <property type="entry name" value="Sc_DH/Rdtase_CS"/>
</dbReference>